<comment type="similarity">
    <text evidence="5">Belongs to the Omp25/RopB family.</text>
</comment>
<evidence type="ECO:0000313" key="9">
    <source>
        <dbReference type="Proteomes" id="UP000678276"/>
    </source>
</evidence>
<dbReference type="Pfam" id="PF13505">
    <property type="entry name" value="OMP_b-brl"/>
    <property type="match status" value="1"/>
</dbReference>
<dbReference type="InterPro" id="IPR051692">
    <property type="entry name" value="OMP-like"/>
</dbReference>
<dbReference type="InterPro" id="IPR011250">
    <property type="entry name" value="OMP/PagP_B-barrel"/>
</dbReference>
<dbReference type="SUPFAM" id="SSF56925">
    <property type="entry name" value="OMPA-like"/>
    <property type="match status" value="1"/>
</dbReference>
<organism evidence="8 9">
    <name type="scientific">Jiella mangrovi</name>
    <dbReference type="NCBI Taxonomy" id="2821407"/>
    <lineage>
        <taxon>Bacteria</taxon>
        <taxon>Pseudomonadati</taxon>
        <taxon>Pseudomonadota</taxon>
        <taxon>Alphaproteobacteria</taxon>
        <taxon>Hyphomicrobiales</taxon>
        <taxon>Aurantimonadaceae</taxon>
        <taxon>Jiella</taxon>
    </lineage>
</organism>
<sequence>MLKRNSLIAIVVFSPFGVAEAQDAGSFDSPDNFQSVLSFDGAYVGFSGGFSRAERDFSSNFGLLPSAKEASDQASAGFHSGYGTTYGAFYLGTEGDVRFYDDDGVAGTDEFASRWSGSSVGGGALAGQGIGAAAGTEPGSSVSPSVSERQIDISETYRQRIRETVSAKLRAGYVVGRFMPFVTGGVSVGRTDIDYAGRIASERRVDGELVGRSDYLAEVSENEIQFGYTVGGGLEYLVDENISLRGEYAFTDLGTQRYVFQSSDLPDLDVQFDTKVHEARLGFSFRF</sequence>
<reference evidence="8 9" key="1">
    <citation type="submission" date="2021-04" db="EMBL/GenBank/DDBJ databases">
        <title>Whole genome sequence of Jiella sp. KSK16Y-1.</title>
        <authorList>
            <person name="Tuo L."/>
        </authorList>
    </citation>
    <scope>NUCLEOTIDE SEQUENCE [LARGE SCALE GENOMIC DNA]</scope>
    <source>
        <strain evidence="8 9">KSK16Y-1</strain>
    </source>
</reference>
<dbReference type="Proteomes" id="UP000678276">
    <property type="component" value="Unassembled WGS sequence"/>
</dbReference>
<evidence type="ECO:0000256" key="3">
    <source>
        <dbReference type="ARBA" id="ARBA00023136"/>
    </source>
</evidence>
<protein>
    <submittedName>
        <fullName evidence="8">Porin family protein</fullName>
    </submittedName>
</protein>
<comment type="subcellular location">
    <subcellularLocation>
        <location evidence="1">Cell outer membrane</location>
    </subcellularLocation>
</comment>
<keyword evidence="9" id="KW-1185">Reference proteome</keyword>
<evidence type="ECO:0000256" key="5">
    <source>
        <dbReference type="ARBA" id="ARBA00038306"/>
    </source>
</evidence>
<feature type="signal peptide" evidence="6">
    <location>
        <begin position="1"/>
        <end position="21"/>
    </location>
</feature>
<dbReference type="PANTHER" id="PTHR34001">
    <property type="entry name" value="BLL7405 PROTEIN"/>
    <property type="match status" value="1"/>
</dbReference>
<dbReference type="EMBL" id="JAGJCF010000004">
    <property type="protein sequence ID" value="MBP0615613.1"/>
    <property type="molecule type" value="Genomic_DNA"/>
</dbReference>
<dbReference type="InterPro" id="IPR027385">
    <property type="entry name" value="Beta-barrel_OMP"/>
</dbReference>
<comment type="caution">
    <text evidence="8">The sequence shown here is derived from an EMBL/GenBank/DDBJ whole genome shotgun (WGS) entry which is preliminary data.</text>
</comment>
<dbReference type="RefSeq" id="WP_209594020.1">
    <property type="nucleotide sequence ID" value="NZ_JAGJCF010000004.1"/>
</dbReference>
<accession>A0ABS4BFS0</accession>
<evidence type="ECO:0000256" key="2">
    <source>
        <dbReference type="ARBA" id="ARBA00022729"/>
    </source>
</evidence>
<evidence type="ECO:0000313" key="8">
    <source>
        <dbReference type="EMBL" id="MBP0615613.1"/>
    </source>
</evidence>
<evidence type="ECO:0000259" key="7">
    <source>
        <dbReference type="Pfam" id="PF13505"/>
    </source>
</evidence>
<evidence type="ECO:0000256" key="6">
    <source>
        <dbReference type="SAM" id="SignalP"/>
    </source>
</evidence>
<dbReference type="PANTHER" id="PTHR34001:SF3">
    <property type="entry name" value="BLL7405 PROTEIN"/>
    <property type="match status" value="1"/>
</dbReference>
<proteinExistence type="inferred from homology"/>
<gene>
    <name evidence="8" type="ORF">J6595_08480</name>
</gene>
<keyword evidence="2 6" id="KW-0732">Signal</keyword>
<keyword evidence="4" id="KW-0998">Cell outer membrane</keyword>
<dbReference type="Gene3D" id="2.40.160.20">
    <property type="match status" value="1"/>
</dbReference>
<name>A0ABS4BFS0_9HYPH</name>
<evidence type="ECO:0000256" key="4">
    <source>
        <dbReference type="ARBA" id="ARBA00023237"/>
    </source>
</evidence>
<feature type="chain" id="PRO_5046659974" evidence="6">
    <location>
        <begin position="22"/>
        <end position="287"/>
    </location>
</feature>
<evidence type="ECO:0000256" key="1">
    <source>
        <dbReference type="ARBA" id="ARBA00004442"/>
    </source>
</evidence>
<feature type="domain" description="Outer membrane protein beta-barrel" evidence="7">
    <location>
        <begin position="76"/>
        <end position="287"/>
    </location>
</feature>
<keyword evidence="3" id="KW-0472">Membrane</keyword>